<dbReference type="Proteomes" id="UP001292094">
    <property type="component" value="Unassembled WGS sequence"/>
</dbReference>
<evidence type="ECO:0000313" key="3">
    <source>
        <dbReference type="Proteomes" id="UP001292094"/>
    </source>
</evidence>
<evidence type="ECO:0000313" key="2">
    <source>
        <dbReference type="EMBL" id="KAK4304352.1"/>
    </source>
</evidence>
<sequence>MQREGTVRYTTRARDDGEKGRTDDEKGRTDDEKGQTDDEERRTDDETNNNKRLDLMERNFYDLHLT</sequence>
<protein>
    <submittedName>
        <fullName evidence="2">Uncharacterized protein</fullName>
    </submittedName>
</protein>
<proteinExistence type="predicted"/>
<name>A0AAE1U013_9EUCA</name>
<dbReference type="AlphaFoldDB" id="A0AAE1U013"/>
<organism evidence="2 3">
    <name type="scientific">Petrolisthes manimaculis</name>
    <dbReference type="NCBI Taxonomy" id="1843537"/>
    <lineage>
        <taxon>Eukaryota</taxon>
        <taxon>Metazoa</taxon>
        <taxon>Ecdysozoa</taxon>
        <taxon>Arthropoda</taxon>
        <taxon>Crustacea</taxon>
        <taxon>Multicrustacea</taxon>
        <taxon>Malacostraca</taxon>
        <taxon>Eumalacostraca</taxon>
        <taxon>Eucarida</taxon>
        <taxon>Decapoda</taxon>
        <taxon>Pleocyemata</taxon>
        <taxon>Anomura</taxon>
        <taxon>Galatheoidea</taxon>
        <taxon>Porcellanidae</taxon>
        <taxon>Petrolisthes</taxon>
    </lineage>
</organism>
<feature type="region of interest" description="Disordered" evidence="1">
    <location>
        <begin position="1"/>
        <end position="51"/>
    </location>
</feature>
<accession>A0AAE1U013</accession>
<dbReference type="EMBL" id="JAWZYT010002440">
    <property type="protein sequence ID" value="KAK4304352.1"/>
    <property type="molecule type" value="Genomic_DNA"/>
</dbReference>
<evidence type="ECO:0000256" key="1">
    <source>
        <dbReference type="SAM" id="MobiDB-lite"/>
    </source>
</evidence>
<gene>
    <name evidence="2" type="ORF">Pmani_023680</name>
</gene>
<comment type="caution">
    <text evidence="2">The sequence shown here is derived from an EMBL/GenBank/DDBJ whole genome shotgun (WGS) entry which is preliminary data.</text>
</comment>
<reference evidence="2" key="1">
    <citation type="submission" date="2023-11" db="EMBL/GenBank/DDBJ databases">
        <title>Genome assemblies of two species of porcelain crab, Petrolisthes cinctipes and Petrolisthes manimaculis (Anomura: Porcellanidae).</title>
        <authorList>
            <person name="Angst P."/>
        </authorList>
    </citation>
    <scope>NUCLEOTIDE SEQUENCE</scope>
    <source>
        <strain evidence="2">PB745_02</strain>
        <tissue evidence="2">Gill</tissue>
    </source>
</reference>
<keyword evidence="3" id="KW-1185">Reference proteome</keyword>